<dbReference type="RefSeq" id="XP_030290878.1">
    <property type="nucleotide sequence ID" value="XM_030435018.1"/>
</dbReference>
<reference evidence="3" key="1">
    <citation type="submission" date="2021-04" db="EMBL/GenBank/DDBJ databases">
        <authorList>
            <consortium name="Wellcome Sanger Institute Data Sharing"/>
        </authorList>
    </citation>
    <scope>NUCLEOTIDE SEQUENCE [LARGE SCALE GENOMIC DNA]</scope>
</reference>
<keyword evidence="4" id="KW-1185">Reference proteome</keyword>
<dbReference type="PANTHER" id="PTHR46599">
    <property type="entry name" value="PIGGYBAC TRANSPOSABLE ELEMENT-DERIVED PROTEIN 4"/>
    <property type="match status" value="1"/>
</dbReference>
<accession>A0A671VB49</accession>
<dbReference type="InterPro" id="IPR029526">
    <property type="entry name" value="PGBD"/>
</dbReference>
<dbReference type="GeneTree" id="ENSGT00940000163467"/>
<feature type="compositionally biased region" description="Acidic residues" evidence="1">
    <location>
        <begin position="102"/>
        <end position="111"/>
    </location>
</feature>
<dbReference type="PANTHER" id="PTHR46599:SF3">
    <property type="entry name" value="PIGGYBAC TRANSPOSABLE ELEMENT-DERIVED PROTEIN 4"/>
    <property type="match status" value="1"/>
</dbReference>
<reference evidence="3" key="2">
    <citation type="submission" date="2025-08" db="UniProtKB">
        <authorList>
            <consortium name="Ensembl"/>
        </authorList>
    </citation>
    <scope>IDENTIFICATION</scope>
</reference>
<evidence type="ECO:0000313" key="3">
    <source>
        <dbReference type="Ensembl" id="ENSSAUP00010023047.1"/>
    </source>
</evidence>
<evidence type="ECO:0000256" key="1">
    <source>
        <dbReference type="SAM" id="MobiDB-lite"/>
    </source>
</evidence>
<feature type="region of interest" description="Disordered" evidence="1">
    <location>
        <begin position="28"/>
        <end position="163"/>
    </location>
</feature>
<dbReference type="GeneID" id="115592376"/>
<dbReference type="Pfam" id="PF13843">
    <property type="entry name" value="DDE_Tnp_1_7"/>
    <property type="match status" value="1"/>
</dbReference>
<evidence type="ECO:0000313" key="4">
    <source>
        <dbReference type="Proteomes" id="UP000472265"/>
    </source>
</evidence>
<evidence type="ECO:0000259" key="2">
    <source>
        <dbReference type="Pfam" id="PF13843"/>
    </source>
</evidence>
<sequence>MSSDKGKYSGEEALALTFLANVALEDSFSDDDSLLQPEQSDSSEDEHEHPGPSTCGSQGASAPPPPPLLTPTKPRGQPLKRTAKRTPERKAKRQRSLPAALVEEEGESEEYEPPRPSGSQRGSRRPSPPPPTPARPQDGERWHNREEGDQKPDPLRFTPARDPGPTFDITATWTPLALFQLFFSASVVRTIIDNTNTNAARRIEAGSKFTWKTLTVKEFYMLLCVVVFTGLVHVHHRGDYWRKQWPYNFHFPHEKMSRDRFETILWSLHLSNPKQDVDNDRKRNTPDYDRLFKIKPLYTDIVAACKAHFQPSQNICIDERMVASKARISMKQYMRNKPTKWGYKLFVLADSATGYTWNFSVYTGKSDRSNVSPARDLSYSSVVDLLPYSLLGGGYILYVDNFYTSPALFTDLHQKHIACCGTIRRNRVGFPQTSANDFPKRPERGDMRWIRRGKLLFVKWMDTREVTLCSTLHQTFSGKTVQRKVKEGGVWSTKAVPVPDAVVDYNKSMGGVDLSDALIGYYTVRHKTMEWYKTFFYHFVDIAIVNSFLLQKELCRMKSLPVLTQKAFREQLATEMLAFAEGSSSTSAPASSSTPAPASSCMPRYYSTDASQSRRYCKRCQNAGIKRVKTPIYCRKCNVPLCLTAKKNCFEQWHDELPNA</sequence>
<organism evidence="3 4">
    <name type="scientific">Sparus aurata</name>
    <name type="common">Gilthead sea bream</name>
    <dbReference type="NCBI Taxonomy" id="8175"/>
    <lineage>
        <taxon>Eukaryota</taxon>
        <taxon>Metazoa</taxon>
        <taxon>Chordata</taxon>
        <taxon>Craniata</taxon>
        <taxon>Vertebrata</taxon>
        <taxon>Euteleostomi</taxon>
        <taxon>Actinopterygii</taxon>
        <taxon>Neopterygii</taxon>
        <taxon>Teleostei</taxon>
        <taxon>Neoteleostei</taxon>
        <taxon>Acanthomorphata</taxon>
        <taxon>Eupercaria</taxon>
        <taxon>Spariformes</taxon>
        <taxon>Sparidae</taxon>
        <taxon>Sparus</taxon>
    </lineage>
</organism>
<gene>
    <name evidence="3" type="primary">LOC115592376</name>
</gene>
<dbReference type="OMA" id="NCFERWH"/>
<dbReference type="AlphaFoldDB" id="A0A671VB49"/>
<reference evidence="3" key="3">
    <citation type="submission" date="2025-09" db="UniProtKB">
        <authorList>
            <consortium name="Ensembl"/>
        </authorList>
    </citation>
    <scope>IDENTIFICATION</scope>
</reference>
<name>A0A671VB49_SPAAU</name>
<dbReference type="Proteomes" id="UP000472265">
    <property type="component" value="Chromosome 12"/>
</dbReference>
<dbReference type="Ensembl" id="ENSSAUT00010024317.1">
    <property type="protein sequence ID" value="ENSSAUP00010023047.1"/>
    <property type="gene ID" value="ENSSAUG00010010124.1"/>
</dbReference>
<protein>
    <submittedName>
        <fullName evidence="3">PiggyBac transposable element-derived protein 4-like</fullName>
    </submittedName>
</protein>
<feature type="compositionally biased region" description="Basic and acidic residues" evidence="1">
    <location>
        <begin position="137"/>
        <end position="154"/>
    </location>
</feature>
<proteinExistence type="predicted"/>
<feature type="domain" description="PiggyBac transposable element-derived protein" evidence="2">
    <location>
        <begin position="174"/>
        <end position="548"/>
    </location>
</feature>
<dbReference type="InParanoid" id="A0A671VB49"/>